<dbReference type="AlphaFoldDB" id="A0A1M6QDD1"/>
<feature type="chain" id="PRO_5012093402" evidence="5">
    <location>
        <begin position="21"/>
        <end position="622"/>
    </location>
</feature>
<dbReference type="Pfam" id="PF01261">
    <property type="entry name" value="AP_endonuc_2"/>
    <property type="match status" value="1"/>
</dbReference>
<dbReference type="GO" id="GO:0009055">
    <property type="term" value="F:electron transfer activity"/>
    <property type="evidence" value="ECO:0007669"/>
    <property type="project" value="InterPro"/>
</dbReference>
<dbReference type="InterPro" id="IPR036237">
    <property type="entry name" value="Xyl_isomerase-like_sf"/>
</dbReference>
<dbReference type="SUPFAM" id="SSF51658">
    <property type="entry name" value="Xylose isomerase-like"/>
    <property type="match status" value="1"/>
</dbReference>
<keyword evidence="7" id="KW-0413">Isomerase</keyword>
<evidence type="ECO:0000256" key="5">
    <source>
        <dbReference type="SAM" id="SignalP"/>
    </source>
</evidence>
<dbReference type="STRING" id="1123071.SAMN02745181_3365"/>
<feature type="signal peptide" evidence="5">
    <location>
        <begin position="1"/>
        <end position="20"/>
    </location>
</feature>
<dbReference type="EMBL" id="FQYR01000006">
    <property type="protein sequence ID" value="SHK18252.1"/>
    <property type="molecule type" value="Genomic_DNA"/>
</dbReference>
<sequence>MRILLTLLCLGTLSALGVLGSETADRSLFTEYGVCTSMKNYESVRRSGYDYIETGVRGLLKPESSDAEVVEEFQKIKEAKLRILACNSFLPAKFKCVGPEANHEEILQYAEVTFRRAKELGVKGIVFGSAKARKMPVGVLREDAVKQFVDLLKKMAPLAEAQGVEIWIEPLNTEEDNFINTMVQGKEIVAAVDHPSVGLTCDLFHMARNGEGPENIIIAGKYIRHCHIAEKEKRTAPGMKGDDFTPYLKALRKVGYHAEISMECGWDDFEKRLPMALDYLKQQVNDHSTTKRGMLTFNNLPLGSLRKPLVMRTFMPFAGLEPSVLPNHHKGAKSPKYNPALGKDVEGEYLPISGLPAAFGVNYGKHLSYCWDTVECRLMYAWSDGFLDMENYWGQPERGNRQSFGYVPELRGDMFYRAQGSHPVTINGTSVSSPQYQGYAVKGDVLDFVYKVDGAEIHQQVRPAKQANRFEITLTLQGSGKLGYREERGVSVEVISDKEVKVVYQGAVIARYEAAKAEDILKGKATAKMGEKVFAKMACITCHSLDGSKSHGPTLQGLHGSKRAITGLKEKVLADDAYIKESINNPNVKVVEGYPENYMPVFKMNPKEVESLLLFIKTLKKD</sequence>
<keyword evidence="1 4" id="KW-0349">Heme</keyword>
<organism evidence="7 8">
    <name type="scientific">Rubritalea squalenifaciens DSM 18772</name>
    <dbReference type="NCBI Taxonomy" id="1123071"/>
    <lineage>
        <taxon>Bacteria</taxon>
        <taxon>Pseudomonadati</taxon>
        <taxon>Verrucomicrobiota</taxon>
        <taxon>Verrucomicrobiia</taxon>
        <taxon>Verrucomicrobiales</taxon>
        <taxon>Rubritaleaceae</taxon>
        <taxon>Rubritalea</taxon>
    </lineage>
</organism>
<accession>A0A1M6QDD1</accession>
<evidence type="ECO:0000259" key="6">
    <source>
        <dbReference type="PROSITE" id="PS51007"/>
    </source>
</evidence>
<dbReference type="OrthoDB" id="9809720at2"/>
<dbReference type="PANTHER" id="PTHR12110:SF21">
    <property type="entry name" value="XYLOSE ISOMERASE-LIKE TIM BARREL DOMAIN-CONTAINING PROTEIN"/>
    <property type="match status" value="1"/>
</dbReference>
<dbReference type="RefSeq" id="WP_143184920.1">
    <property type="nucleotide sequence ID" value="NZ_FQYR01000006.1"/>
</dbReference>
<dbReference type="Gene3D" id="3.20.20.150">
    <property type="entry name" value="Divalent-metal-dependent TIM barrel enzymes"/>
    <property type="match status" value="1"/>
</dbReference>
<keyword evidence="8" id="KW-1185">Reference proteome</keyword>
<gene>
    <name evidence="7" type="ORF">SAMN02745181_3365</name>
</gene>
<evidence type="ECO:0000313" key="8">
    <source>
        <dbReference type="Proteomes" id="UP000184510"/>
    </source>
</evidence>
<dbReference type="PANTHER" id="PTHR12110">
    <property type="entry name" value="HYDROXYPYRUVATE ISOMERASE"/>
    <property type="match status" value="1"/>
</dbReference>
<keyword evidence="3 4" id="KW-0408">Iron</keyword>
<dbReference type="Pfam" id="PF00034">
    <property type="entry name" value="Cytochrom_C"/>
    <property type="match status" value="1"/>
</dbReference>
<proteinExistence type="predicted"/>
<dbReference type="InterPro" id="IPR036909">
    <property type="entry name" value="Cyt_c-like_dom_sf"/>
</dbReference>
<feature type="domain" description="Cytochrome c" evidence="6">
    <location>
        <begin position="525"/>
        <end position="620"/>
    </location>
</feature>
<protein>
    <submittedName>
        <fullName evidence="7">Sugar phosphate isomerase/epimerase</fullName>
    </submittedName>
</protein>
<evidence type="ECO:0000256" key="1">
    <source>
        <dbReference type="ARBA" id="ARBA00022617"/>
    </source>
</evidence>
<dbReference type="SUPFAM" id="SSF46626">
    <property type="entry name" value="Cytochrome c"/>
    <property type="match status" value="1"/>
</dbReference>
<evidence type="ECO:0000256" key="4">
    <source>
        <dbReference type="PROSITE-ProRule" id="PRU00433"/>
    </source>
</evidence>
<keyword evidence="5" id="KW-0732">Signal</keyword>
<dbReference type="Gene3D" id="1.10.760.10">
    <property type="entry name" value="Cytochrome c-like domain"/>
    <property type="match status" value="1"/>
</dbReference>
<dbReference type="GO" id="GO:0020037">
    <property type="term" value="F:heme binding"/>
    <property type="evidence" value="ECO:0007669"/>
    <property type="project" value="InterPro"/>
</dbReference>
<dbReference type="InterPro" id="IPR050312">
    <property type="entry name" value="IolE/XylAMocC-like"/>
</dbReference>
<dbReference type="PROSITE" id="PS51007">
    <property type="entry name" value="CYTC"/>
    <property type="match status" value="1"/>
</dbReference>
<dbReference type="InParanoid" id="A0A1M6QDD1"/>
<keyword evidence="2 4" id="KW-0479">Metal-binding</keyword>
<dbReference type="Proteomes" id="UP000184510">
    <property type="component" value="Unassembled WGS sequence"/>
</dbReference>
<evidence type="ECO:0000313" key="7">
    <source>
        <dbReference type="EMBL" id="SHK18252.1"/>
    </source>
</evidence>
<evidence type="ECO:0000256" key="2">
    <source>
        <dbReference type="ARBA" id="ARBA00022723"/>
    </source>
</evidence>
<dbReference type="GO" id="GO:0016853">
    <property type="term" value="F:isomerase activity"/>
    <property type="evidence" value="ECO:0007669"/>
    <property type="project" value="UniProtKB-KW"/>
</dbReference>
<dbReference type="InterPro" id="IPR009056">
    <property type="entry name" value="Cyt_c-like_dom"/>
</dbReference>
<name>A0A1M6QDD1_9BACT</name>
<dbReference type="GO" id="GO:0046872">
    <property type="term" value="F:metal ion binding"/>
    <property type="evidence" value="ECO:0007669"/>
    <property type="project" value="UniProtKB-KW"/>
</dbReference>
<evidence type="ECO:0000256" key="3">
    <source>
        <dbReference type="ARBA" id="ARBA00023004"/>
    </source>
</evidence>
<dbReference type="InterPro" id="IPR013022">
    <property type="entry name" value="Xyl_isomerase-like_TIM-brl"/>
</dbReference>
<reference evidence="7 8" key="1">
    <citation type="submission" date="2016-11" db="EMBL/GenBank/DDBJ databases">
        <authorList>
            <person name="Jaros S."/>
            <person name="Januszkiewicz K."/>
            <person name="Wedrychowicz H."/>
        </authorList>
    </citation>
    <scope>NUCLEOTIDE SEQUENCE [LARGE SCALE GENOMIC DNA]</scope>
    <source>
        <strain evidence="7 8">DSM 18772</strain>
    </source>
</reference>